<reference evidence="3 4" key="1">
    <citation type="submission" date="2014-09" db="EMBL/GenBank/DDBJ databases">
        <authorList>
            <person name="Loux Valentin"/>
            <person name="Dugat Thibaut"/>
        </authorList>
    </citation>
    <scope>NUCLEOTIDE SEQUENCE [LARGE SCALE GENOMIC DNA]</scope>
    <source>
        <strain evidence="3 4">BOV-10_179</strain>
    </source>
</reference>
<evidence type="ECO:0000256" key="1">
    <source>
        <dbReference type="ARBA" id="ARBA00023002"/>
    </source>
</evidence>
<sequence length="197" mass="21803">MHVYVQDEHIRRDPIVSRRVFGSYSLGACCALCMQQLGSISAKRFKSCMGRFATGVTVVTTVDASGAQHGVTVSSFNSVSLDPPLVLFSMQKSSSRFAAFSQCTEFVVNILSDAQKDVSQDFACNLVENWDSHDYIKLSGIPVICGSIAYFHCALYRLYDGGDHKIVVGRVLDCATLEDDDPLLHYRGSYWSINHEL</sequence>
<protein>
    <submittedName>
        <fullName evidence="3">p-hydroxyphenylacetate hydroxylase C1:reductase component</fullName>
    </submittedName>
</protein>
<organism evidence="3 4">
    <name type="scientific">Anaplasma phagocytophilum</name>
    <name type="common">Ehrlichia phagocytophila</name>
    <dbReference type="NCBI Taxonomy" id="948"/>
    <lineage>
        <taxon>Bacteria</taxon>
        <taxon>Pseudomonadati</taxon>
        <taxon>Pseudomonadota</taxon>
        <taxon>Alphaproteobacteria</taxon>
        <taxon>Rickettsiales</taxon>
        <taxon>Anaplasmataceae</taxon>
        <taxon>Anaplasma</taxon>
        <taxon>phagocytophilum group</taxon>
    </lineage>
</organism>
<dbReference type="GO" id="GO:0010181">
    <property type="term" value="F:FMN binding"/>
    <property type="evidence" value="ECO:0007669"/>
    <property type="project" value="InterPro"/>
</dbReference>
<dbReference type="EMBL" id="CCXQ01000083">
    <property type="protein sequence ID" value="CEG20798.1"/>
    <property type="molecule type" value="Genomic_DNA"/>
</dbReference>
<dbReference type="Proteomes" id="UP000055047">
    <property type="component" value="Unassembled WGS sequence"/>
</dbReference>
<dbReference type="InterPro" id="IPR012349">
    <property type="entry name" value="Split_barrel_FMN-bd"/>
</dbReference>
<dbReference type="AlphaFoldDB" id="A0A098EET3"/>
<dbReference type="PANTHER" id="PTHR30466:SF1">
    <property type="entry name" value="FMN REDUCTASE (NADH) RUTF"/>
    <property type="match status" value="1"/>
</dbReference>
<dbReference type="SUPFAM" id="SSF50475">
    <property type="entry name" value="FMN-binding split barrel"/>
    <property type="match status" value="1"/>
</dbReference>
<dbReference type="InterPro" id="IPR002563">
    <property type="entry name" value="Flavin_Rdtase-like_dom"/>
</dbReference>
<feature type="domain" description="Flavin reductase like" evidence="2">
    <location>
        <begin position="49"/>
        <end position="192"/>
    </location>
</feature>
<name>A0A098EET3_ANAPH</name>
<evidence type="ECO:0000313" key="4">
    <source>
        <dbReference type="Proteomes" id="UP000055047"/>
    </source>
</evidence>
<dbReference type="PANTHER" id="PTHR30466">
    <property type="entry name" value="FLAVIN REDUCTASE"/>
    <property type="match status" value="1"/>
</dbReference>
<dbReference type="InterPro" id="IPR050268">
    <property type="entry name" value="NADH-dep_flavin_reductase"/>
</dbReference>
<accession>A0A098EET3</accession>
<dbReference type="GO" id="GO:0042602">
    <property type="term" value="F:riboflavin reductase (NADPH) activity"/>
    <property type="evidence" value="ECO:0007669"/>
    <property type="project" value="TreeGrafter"/>
</dbReference>
<gene>
    <name evidence="3" type="primary">hpah_1</name>
    <name evidence="3" type="ORF">ANAPHAGO_00828</name>
</gene>
<evidence type="ECO:0000259" key="2">
    <source>
        <dbReference type="SMART" id="SM00903"/>
    </source>
</evidence>
<dbReference type="SMART" id="SM00903">
    <property type="entry name" value="Flavin_Reduct"/>
    <property type="match status" value="1"/>
</dbReference>
<dbReference type="Gene3D" id="2.30.110.10">
    <property type="entry name" value="Electron Transport, Fmn-binding Protein, Chain A"/>
    <property type="match status" value="1"/>
</dbReference>
<keyword evidence="1" id="KW-0560">Oxidoreductase</keyword>
<proteinExistence type="predicted"/>
<dbReference type="Pfam" id="PF01613">
    <property type="entry name" value="Flavin_Reduct"/>
    <property type="match status" value="1"/>
</dbReference>
<evidence type="ECO:0000313" key="3">
    <source>
        <dbReference type="EMBL" id="CEG20798.1"/>
    </source>
</evidence>